<comment type="caution">
    <text evidence="1">The sequence shown here is derived from an EMBL/GenBank/DDBJ whole genome shotgun (WGS) entry which is preliminary data.</text>
</comment>
<name>A0ACB9NZ42_9MYRT</name>
<evidence type="ECO:0000313" key="1">
    <source>
        <dbReference type="EMBL" id="KAI4339515.1"/>
    </source>
</evidence>
<gene>
    <name evidence="1" type="ORF">MLD38_024454</name>
</gene>
<proteinExistence type="predicted"/>
<accession>A0ACB9NZ42</accession>
<protein>
    <submittedName>
        <fullName evidence="1">Uncharacterized protein</fullName>
    </submittedName>
</protein>
<dbReference type="Proteomes" id="UP001057402">
    <property type="component" value="Chromosome 7"/>
</dbReference>
<keyword evidence="2" id="KW-1185">Reference proteome</keyword>
<reference evidence="2" key="1">
    <citation type="journal article" date="2023" name="Front. Plant Sci.">
        <title>Chromosomal-level genome assembly of Melastoma candidum provides insights into trichome evolution.</title>
        <authorList>
            <person name="Zhong Y."/>
            <person name="Wu W."/>
            <person name="Sun C."/>
            <person name="Zou P."/>
            <person name="Liu Y."/>
            <person name="Dai S."/>
            <person name="Zhou R."/>
        </authorList>
    </citation>
    <scope>NUCLEOTIDE SEQUENCE [LARGE SCALE GENOMIC DNA]</scope>
</reference>
<evidence type="ECO:0000313" key="2">
    <source>
        <dbReference type="Proteomes" id="UP001057402"/>
    </source>
</evidence>
<dbReference type="EMBL" id="CM042886">
    <property type="protein sequence ID" value="KAI4339515.1"/>
    <property type="molecule type" value="Genomic_DNA"/>
</dbReference>
<sequence length="230" mass="26968">MNWILPSHYNPRPKPDSSRGDPIDRCCCRRRLPLPFSKFRICKGLPDRGIFAYLVILGNHSAVSHALCREGELPTSKQVQTSSRQQLYKDQENHKIHSDIHEWQCGYCRKGKCNPAATAKNRHSCVDSVEACGYLFPRSRRILFTPIFAFPELSCTAETFLQRKRRSISYIVICVMVLMLLPLFYVFIYLYQSGIRRGTQDLWRISLERRSPREFTENHTRQHMHFISFL</sequence>
<organism evidence="1 2">
    <name type="scientific">Melastoma candidum</name>
    <dbReference type="NCBI Taxonomy" id="119954"/>
    <lineage>
        <taxon>Eukaryota</taxon>
        <taxon>Viridiplantae</taxon>
        <taxon>Streptophyta</taxon>
        <taxon>Embryophyta</taxon>
        <taxon>Tracheophyta</taxon>
        <taxon>Spermatophyta</taxon>
        <taxon>Magnoliopsida</taxon>
        <taxon>eudicotyledons</taxon>
        <taxon>Gunneridae</taxon>
        <taxon>Pentapetalae</taxon>
        <taxon>rosids</taxon>
        <taxon>malvids</taxon>
        <taxon>Myrtales</taxon>
        <taxon>Melastomataceae</taxon>
        <taxon>Melastomatoideae</taxon>
        <taxon>Melastomateae</taxon>
        <taxon>Melastoma</taxon>
    </lineage>
</organism>